<proteinExistence type="predicted"/>
<sequence>MENYVIGIDRVRGVQFFDPYKKYNIETKEFYSDLTTLKNIEEQQKIASSCFLSYAANDLPSSFPEDFAVIPSDGPIFDKKLRLVGYFIAVRSNVTLSLDSNVVEGVAHDIENNCKRLQNTLKGWELSVVESTIIVLTIGLSFDFTLHFAVSYRDANEKNVEDRISINAGAVLDELPEVNTFLTPPNGGNVANRTPQR</sequence>
<keyword evidence="3" id="KW-1133">Transmembrane helix</keyword>
<keyword evidence="2" id="KW-0812">Transmembrane</keyword>
<dbReference type="GO" id="GO:0016020">
    <property type="term" value="C:membrane"/>
    <property type="evidence" value="ECO:0007669"/>
    <property type="project" value="UniProtKB-SubCell"/>
</dbReference>
<evidence type="ECO:0000256" key="5">
    <source>
        <dbReference type="ARBA" id="ARBA00023180"/>
    </source>
</evidence>
<keyword evidence="4" id="KW-0472">Membrane</keyword>
<reference evidence="6 7" key="1">
    <citation type="submission" date="2018-11" db="EMBL/GenBank/DDBJ databases">
        <authorList>
            <consortium name="Pathogen Informatics"/>
        </authorList>
    </citation>
    <scope>NUCLEOTIDE SEQUENCE [LARGE SCALE GENOMIC DNA]</scope>
</reference>
<dbReference type="GO" id="GO:0022857">
    <property type="term" value="F:transmembrane transporter activity"/>
    <property type="evidence" value="ECO:0007669"/>
    <property type="project" value="TreeGrafter"/>
</dbReference>
<dbReference type="EMBL" id="UZAH01029464">
    <property type="protein sequence ID" value="VDP06212.1"/>
    <property type="molecule type" value="Genomic_DNA"/>
</dbReference>
<evidence type="ECO:0000256" key="2">
    <source>
        <dbReference type="ARBA" id="ARBA00022692"/>
    </source>
</evidence>
<dbReference type="Proteomes" id="UP000050761">
    <property type="component" value="Unassembled WGS sequence"/>
</dbReference>
<gene>
    <name evidence="6" type="ORF">HPBE_LOCUS16521</name>
</gene>
<evidence type="ECO:0000256" key="1">
    <source>
        <dbReference type="ARBA" id="ARBA00004141"/>
    </source>
</evidence>
<name>A0A183G4Q7_HELPZ</name>
<dbReference type="OrthoDB" id="193905at2759"/>
<comment type="subcellular location">
    <subcellularLocation>
        <location evidence="1">Membrane</location>
        <topology evidence="1">Multi-pass membrane protein</topology>
    </subcellularLocation>
</comment>
<dbReference type="InterPro" id="IPR052081">
    <property type="entry name" value="Dispatched_Hh_regulator"/>
</dbReference>
<dbReference type="PANTHER" id="PTHR45951">
    <property type="entry name" value="PROTEIN DISPATCHED-RELATED"/>
    <property type="match status" value="1"/>
</dbReference>
<evidence type="ECO:0000313" key="8">
    <source>
        <dbReference type="WBParaSite" id="HPBE_0001652201-mRNA-1"/>
    </source>
</evidence>
<reference evidence="8" key="2">
    <citation type="submission" date="2019-09" db="UniProtKB">
        <authorList>
            <consortium name="WormBaseParasite"/>
        </authorList>
    </citation>
    <scope>IDENTIFICATION</scope>
</reference>
<dbReference type="GO" id="GO:0007224">
    <property type="term" value="P:smoothened signaling pathway"/>
    <property type="evidence" value="ECO:0007669"/>
    <property type="project" value="TreeGrafter"/>
</dbReference>
<organism evidence="7 8">
    <name type="scientific">Heligmosomoides polygyrus</name>
    <name type="common">Parasitic roundworm</name>
    <dbReference type="NCBI Taxonomy" id="6339"/>
    <lineage>
        <taxon>Eukaryota</taxon>
        <taxon>Metazoa</taxon>
        <taxon>Ecdysozoa</taxon>
        <taxon>Nematoda</taxon>
        <taxon>Chromadorea</taxon>
        <taxon>Rhabditida</taxon>
        <taxon>Rhabditina</taxon>
        <taxon>Rhabditomorpha</taxon>
        <taxon>Strongyloidea</taxon>
        <taxon>Heligmosomidae</taxon>
        <taxon>Heligmosomoides</taxon>
    </lineage>
</organism>
<dbReference type="WBParaSite" id="HPBE_0001652201-mRNA-1">
    <property type="protein sequence ID" value="HPBE_0001652201-mRNA-1"/>
    <property type="gene ID" value="HPBE_0001652201"/>
</dbReference>
<keyword evidence="5" id="KW-0325">Glycoprotein</keyword>
<dbReference type="AlphaFoldDB" id="A0A183G4Q7"/>
<evidence type="ECO:0000313" key="7">
    <source>
        <dbReference type="Proteomes" id="UP000050761"/>
    </source>
</evidence>
<evidence type="ECO:0000256" key="3">
    <source>
        <dbReference type="ARBA" id="ARBA00022989"/>
    </source>
</evidence>
<accession>A0A183G4Q7</accession>
<keyword evidence="7" id="KW-1185">Reference proteome</keyword>
<evidence type="ECO:0000313" key="6">
    <source>
        <dbReference type="EMBL" id="VDP06212.1"/>
    </source>
</evidence>
<accession>A0A3P7ZZL7</accession>
<evidence type="ECO:0000256" key="4">
    <source>
        <dbReference type="ARBA" id="ARBA00023136"/>
    </source>
</evidence>
<dbReference type="PANTHER" id="PTHR45951:SF3">
    <property type="entry name" value="PROTEIN DISPATCHED"/>
    <property type="match status" value="1"/>
</dbReference>
<protein>
    <submittedName>
        <fullName evidence="8">SEA domain-containing protein</fullName>
    </submittedName>
</protein>